<dbReference type="PATRIC" id="fig|67356.5.peg.3924"/>
<dbReference type="GO" id="GO:0006304">
    <property type="term" value="P:DNA modification"/>
    <property type="evidence" value="ECO:0007669"/>
    <property type="project" value="InterPro"/>
</dbReference>
<dbReference type="GO" id="GO:0009007">
    <property type="term" value="F:site-specific DNA-methyltransferase (adenine-specific) activity"/>
    <property type="evidence" value="ECO:0007669"/>
    <property type="project" value="UniProtKB-EC"/>
</dbReference>
<dbReference type="GO" id="GO:0004519">
    <property type="term" value="F:endonuclease activity"/>
    <property type="evidence" value="ECO:0007669"/>
    <property type="project" value="UniProtKB-KW"/>
</dbReference>
<name>A0A0L8L8W0_9ACTN</name>
<dbReference type="PRINTS" id="PR00507">
    <property type="entry name" value="N12N6MTFRASE"/>
</dbReference>
<dbReference type="SUPFAM" id="SSF53335">
    <property type="entry name" value="S-adenosyl-L-methionine-dependent methyltransferases"/>
    <property type="match status" value="1"/>
</dbReference>
<dbReference type="EMBL" id="LGUS01000163">
    <property type="protein sequence ID" value="KOG34511.1"/>
    <property type="molecule type" value="Genomic_DNA"/>
</dbReference>
<feature type="region of interest" description="Disordered" evidence="6">
    <location>
        <begin position="1364"/>
        <end position="1393"/>
    </location>
</feature>
<evidence type="ECO:0000256" key="4">
    <source>
        <dbReference type="ARBA" id="ARBA00022691"/>
    </source>
</evidence>
<keyword evidence="8" id="KW-0255">Endonuclease</keyword>
<dbReference type="RefSeq" id="WP_053191619.1">
    <property type="nucleotide sequence ID" value="NZ_KQ948989.1"/>
</dbReference>
<dbReference type="eggNOG" id="COG1002">
    <property type="taxonomic scope" value="Bacteria"/>
</dbReference>
<evidence type="ECO:0000256" key="3">
    <source>
        <dbReference type="ARBA" id="ARBA00022679"/>
    </source>
</evidence>
<gene>
    <name evidence="8" type="ORF">ADK37_18450</name>
</gene>
<protein>
    <recommendedName>
        <fullName evidence="1">site-specific DNA-methyltransferase (adenine-specific)</fullName>
        <ecNumber evidence="1">2.1.1.72</ecNumber>
    </recommendedName>
</protein>
<dbReference type="Proteomes" id="UP000037251">
    <property type="component" value="Unassembled WGS sequence"/>
</dbReference>
<proteinExistence type="predicted"/>
<comment type="catalytic activity">
    <reaction evidence="5">
        <text>a 2'-deoxyadenosine in DNA + S-adenosyl-L-methionine = an N(6)-methyl-2'-deoxyadenosine in DNA + S-adenosyl-L-homocysteine + H(+)</text>
        <dbReference type="Rhea" id="RHEA:15197"/>
        <dbReference type="Rhea" id="RHEA-COMP:12418"/>
        <dbReference type="Rhea" id="RHEA-COMP:12419"/>
        <dbReference type="ChEBI" id="CHEBI:15378"/>
        <dbReference type="ChEBI" id="CHEBI:57856"/>
        <dbReference type="ChEBI" id="CHEBI:59789"/>
        <dbReference type="ChEBI" id="CHEBI:90615"/>
        <dbReference type="ChEBI" id="CHEBI:90616"/>
        <dbReference type="EC" id="2.1.1.72"/>
    </reaction>
</comment>
<evidence type="ECO:0000313" key="8">
    <source>
        <dbReference type="EMBL" id="KOG34511.1"/>
    </source>
</evidence>
<evidence type="ECO:0000313" key="9">
    <source>
        <dbReference type="Proteomes" id="UP000037251"/>
    </source>
</evidence>
<keyword evidence="4" id="KW-0949">S-adenosyl-L-methionine</keyword>
<feature type="domain" description="Type II methyltransferase M.TaqI-like" evidence="7">
    <location>
        <begin position="563"/>
        <end position="811"/>
    </location>
</feature>
<dbReference type="Gene3D" id="3.40.50.150">
    <property type="entry name" value="Vaccinia Virus protein VP39"/>
    <property type="match status" value="2"/>
</dbReference>
<dbReference type="STRING" id="67356.AQJ84_06900"/>
<keyword evidence="2" id="KW-0489">Methyltransferase</keyword>
<comment type="caution">
    <text evidence="8">The sequence shown here is derived from an EMBL/GenBank/DDBJ whole genome shotgun (WGS) entry which is preliminary data.</text>
</comment>
<dbReference type="InterPro" id="IPR050953">
    <property type="entry name" value="N4_N6_ade-DNA_methylase"/>
</dbReference>
<dbReference type="InterPro" id="IPR011639">
    <property type="entry name" value="MethylTrfase_TaqI-like_dom"/>
</dbReference>
<accession>A0A0L8L8W0</accession>
<dbReference type="EC" id="2.1.1.72" evidence="1"/>
<evidence type="ECO:0000256" key="6">
    <source>
        <dbReference type="SAM" id="MobiDB-lite"/>
    </source>
</evidence>
<evidence type="ECO:0000259" key="7">
    <source>
        <dbReference type="Pfam" id="PF07669"/>
    </source>
</evidence>
<dbReference type="InterPro" id="IPR029063">
    <property type="entry name" value="SAM-dependent_MTases_sf"/>
</dbReference>
<evidence type="ECO:0000256" key="5">
    <source>
        <dbReference type="ARBA" id="ARBA00047942"/>
    </source>
</evidence>
<reference evidence="9" key="1">
    <citation type="submission" date="2015-07" db="EMBL/GenBank/DDBJ databases">
        <authorList>
            <person name="Ju K.-S."/>
            <person name="Doroghazi J.R."/>
            <person name="Metcalf W.W."/>
        </authorList>
    </citation>
    <scope>NUCLEOTIDE SEQUENCE [LARGE SCALE GENOMIC DNA]</scope>
    <source>
        <strain evidence="9">NRRL 2290</strain>
    </source>
</reference>
<keyword evidence="3" id="KW-0808">Transferase</keyword>
<evidence type="ECO:0000256" key="1">
    <source>
        <dbReference type="ARBA" id="ARBA00011900"/>
    </source>
</evidence>
<dbReference type="Pfam" id="PF07669">
    <property type="entry name" value="Eco57I"/>
    <property type="match status" value="1"/>
</dbReference>
<keyword evidence="8" id="KW-0378">Hydrolase</keyword>
<dbReference type="GO" id="GO:0032259">
    <property type="term" value="P:methylation"/>
    <property type="evidence" value="ECO:0007669"/>
    <property type="project" value="UniProtKB-KW"/>
</dbReference>
<dbReference type="OrthoDB" id="4280289at2"/>
<dbReference type="PANTHER" id="PTHR33841">
    <property type="entry name" value="DNA METHYLTRANSFERASE YEEA-RELATED"/>
    <property type="match status" value="1"/>
</dbReference>
<keyword evidence="9" id="KW-1185">Reference proteome</keyword>
<organism evidence="8 9">
    <name type="scientific">Streptomyces resistomycificus</name>
    <dbReference type="NCBI Taxonomy" id="67356"/>
    <lineage>
        <taxon>Bacteria</taxon>
        <taxon>Bacillati</taxon>
        <taxon>Actinomycetota</taxon>
        <taxon>Actinomycetes</taxon>
        <taxon>Kitasatosporales</taxon>
        <taxon>Streptomycetaceae</taxon>
        <taxon>Streptomyces</taxon>
        <taxon>Streptomyces aurantiacus group</taxon>
    </lineage>
</organism>
<keyword evidence="8" id="KW-0540">Nuclease</keyword>
<dbReference type="PANTHER" id="PTHR33841:SF1">
    <property type="entry name" value="DNA METHYLTRANSFERASE A"/>
    <property type="match status" value="1"/>
</dbReference>
<evidence type="ECO:0000256" key="2">
    <source>
        <dbReference type="ARBA" id="ARBA00022603"/>
    </source>
</evidence>
<sequence>MSATTRNQAFMSVHTVGGLLPTDMLLRISEGKDVPGCKPADYGLPSSRSVRDEAERSWEYLKPLWRELRTRLSENRETGVPAADPTGLADTDWLAPLWRELGFGRLTAVGPAGVTADSDAEKKFPVSHRWGSALFHQAAWNANLDKRPGGAGTVPPQSMLQECLNRTEAHLWGTLTNGRQVRLLRDSSALATASYVEFDLEAIFDGELFSEFVLLYRLLHASRFEVAEGAAPSSCWLESWRTAAIESGTRALEHYRDGVQQALAALGTGFLRHPDNTALREGLDPSALQSALLRLVYRLIFLFVAEDRGALLDPEAGEQAHDRYHKYFSTARLRERSQRRQGTAHSDQYAAVELILAALGDEQGQPELGLPGLGGLFNATEADRPLRDARLSNRYFLEAVRHLARVRDADSGRWRSADYRHMGAEELGSVYEALLELVPKHSASKRTFELVDRAGNDRKKTGSYYTPSALTETLLDSTLNPVIDAAVVRGEERARSEGLADPAGTIVEELLSLTVCDPACGSGHFLVGAARRIAKRVASVRERLPEPTGDAVSEAMQEVVARCVYGVDLNPMAVELAKVSLWLEAMKPGRALGFLDAHVKHGNGLIGATPTLMKDGIPNRAFKKTEGDDEAFAKRLFNENDQQRTGQGLLFEAEEKEPTVANTAFATGLRRITFAPGQRLVHVRRKEEAFKAWSTSAEYLRMLHRADAWCAAFVWEKREDAPPAITHQVFRGLEDPEGDAAPRSTHDEIVRLRDQYAFFHWHLEFPEVFHVPEEGSGSETGASGVDPATGWAGGFSCVVGNPPWDKVDFEDKKYFSVVDPEIAAISGTARRTRIVEWEREHPAEGARYREARRTVKGTFHFAGDSEVFPLCAKGLTVKGVTMLQTDTLFAERMSTLVASQGRFGVILPTAIATAAGAQHLFSDVTRRGALVSLFDFENRRPKSPALPQGGKWFESVDSRYKFCLISLTGRAAPEPAAQYGFFLSDIGDLDNPERVFTLSPEDLTLINPNTGTLPIFRNRRDANLTTGIYRRMPVLWHEGRRDGNPWEMAFKATLFHMTDDSDLFRASGRLEDDGWQLEGNTFVRGEERMLPLYEAKMVNFFNHRAADVVKSLTALNRQNQPSYLTAEELQDPARLATPLAWVQEGGTIKSRRRGKDVKVPGVNMRLDEVKWERDWLCGWCDVTASTNERTAIPAFLPRAAVGHTYPLMLPRVSPPLVAALLATQSSLVFDFVSRQKISDAHMKLFVWKQLPVPTPTTLEPHVPFLLPRVLELVYTAYDMSPLARDLGDEGQPFLWDEARRSQLRAELDAYFFHLYGISAEDTDYVLETFQSESGGLKHNEIGNFGEYRTKRLVLTEYERMSGTGLSLEKPLNDGETYTSPLTPPPGHGLRHPS</sequence>